<evidence type="ECO:0000256" key="2">
    <source>
        <dbReference type="SAM" id="Phobius"/>
    </source>
</evidence>
<feature type="compositionally biased region" description="Low complexity" evidence="1">
    <location>
        <begin position="400"/>
        <end position="409"/>
    </location>
</feature>
<feature type="compositionally biased region" description="Low complexity" evidence="1">
    <location>
        <begin position="280"/>
        <end position="297"/>
    </location>
</feature>
<feature type="transmembrane region" description="Helical" evidence="2">
    <location>
        <begin position="36"/>
        <end position="69"/>
    </location>
</feature>
<keyword evidence="4" id="KW-1185">Reference proteome</keyword>
<evidence type="ECO:0000256" key="1">
    <source>
        <dbReference type="SAM" id="MobiDB-lite"/>
    </source>
</evidence>
<evidence type="ECO:0000313" key="3">
    <source>
        <dbReference type="EMBL" id="TGZ77478.1"/>
    </source>
</evidence>
<proteinExistence type="predicted"/>
<feature type="compositionally biased region" description="Polar residues" evidence="1">
    <location>
        <begin position="145"/>
        <end position="163"/>
    </location>
</feature>
<dbReference type="Proteomes" id="UP000298138">
    <property type="component" value="Unassembled WGS sequence"/>
</dbReference>
<dbReference type="EMBL" id="ML220153">
    <property type="protein sequence ID" value="TGZ77478.1"/>
    <property type="molecule type" value="Genomic_DNA"/>
</dbReference>
<accession>A0A4S2MRB2</accession>
<gene>
    <name evidence="3" type="ORF">EX30DRAFT_398558</name>
</gene>
<feature type="region of interest" description="Disordered" evidence="1">
    <location>
        <begin position="279"/>
        <end position="301"/>
    </location>
</feature>
<organism evidence="3 4">
    <name type="scientific">Ascodesmis nigricans</name>
    <dbReference type="NCBI Taxonomy" id="341454"/>
    <lineage>
        <taxon>Eukaryota</taxon>
        <taxon>Fungi</taxon>
        <taxon>Dikarya</taxon>
        <taxon>Ascomycota</taxon>
        <taxon>Pezizomycotina</taxon>
        <taxon>Pezizomycetes</taxon>
        <taxon>Pezizales</taxon>
        <taxon>Ascodesmidaceae</taxon>
        <taxon>Ascodesmis</taxon>
    </lineage>
</organism>
<feature type="region of interest" description="Disordered" evidence="1">
    <location>
        <begin position="360"/>
        <end position="461"/>
    </location>
</feature>
<protein>
    <submittedName>
        <fullName evidence="3">Uncharacterized protein</fullName>
    </submittedName>
</protein>
<dbReference type="InParanoid" id="A0A4S2MRB2"/>
<keyword evidence="2" id="KW-0472">Membrane</keyword>
<name>A0A4S2MRB2_9PEZI</name>
<dbReference type="AlphaFoldDB" id="A0A4S2MRB2"/>
<feature type="region of interest" description="Disordered" evidence="1">
    <location>
        <begin position="1"/>
        <end position="25"/>
    </location>
</feature>
<keyword evidence="2" id="KW-1133">Transmembrane helix</keyword>
<feature type="region of interest" description="Disordered" evidence="1">
    <location>
        <begin position="132"/>
        <end position="163"/>
    </location>
</feature>
<sequence length="502" mass="54964">MAVDMTSPAPSSEAEGECKPQATSPLPWPSHPLSRLVVGVVGIGVLAPLLVVSVVLYVIVLIAPLSLAYGIYILGKKEWVVEAVGGVEVVTKWRRVGERLVRLREVLEKMERDERDDAAVVERRKEMNRGRLEEKGDCDDDGWSQMENSKAQQQQQRAMFPTPSGTLTKRELAVFISENQSVENLPFTTSPASKPRHFDSSENITPRSCAAMFGAGNLTLASSEGRRRLIDKLNAIIVDLERQEDVSPVSSFTKENYSFMDTRSPFRASPLRQVSYHASTTTSYTNTETPTKHTTNTSSAGLYGAESVDDSYWQDFALDYEISDPVLDHYTTSTPDLERERQAWKWREKGVTVLGRLEEASRESSRAVSLADIACDAGSDSDKENRDPGLVDEDDPPSFPTSSPRSTITNPSRLRTPTPPTIRAYNPPSSLALASACQTPKGRKTPVSARSGGAKSPSSGQLIEMFEQLGRGKSGEGSLRGGCGQVVVAAARVRGRKEGRVR</sequence>
<evidence type="ECO:0000313" key="4">
    <source>
        <dbReference type="Proteomes" id="UP000298138"/>
    </source>
</evidence>
<reference evidence="3 4" key="1">
    <citation type="submission" date="2019-04" db="EMBL/GenBank/DDBJ databases">
        <title>Comparative genomics and transcriptomics to analyze fruiting body development in filamentous ascomycetes.</title>
        <authorList>
            <consortium name="DOE Joint Genome Institute"/>
            <person name="Lutkenhaus R."/>
            <person name="Traeger S."/>
            <person name="Breuer J."/>
            <person name="Kuo A."/>
            <person name="Lipzen A."/>
            <person name="Pangilinan J."/>
            <person name="Dilworth D."/>
            <person name="Sandor L."/>
            <person name="Poggeler S."/>
            <person name="Barry K."/>
            <person name="Grigoriev I.V."/>
            <person name="Nowrousian M."/>
        </authorList>
    </citation>
    <scope>NUCLEOTIDE SEQUENCE [LARGE SCALE GENOMIC DNA]</scope>
    <source>
        <strain evidence="3 4">CBS 389.68</strain>
    </source>
</reference>
<feature type="compositionally biased region" description="Basic and acidic residues" evidence="1">
    <location>
        <begin position="380"/>
        <end position="389"/>
    </location>
</feature>
<keyword evidence="2" id="KW-0812">Transmembrane</keyword>